<accession>A0AAW3YVT7</accession>
<reference evidence="4" key="1">
    <citation type="submission" date="2020-09" db="EMBL/GenBank/DDBJ databases">
        <authorList>
            <person name="Palma L."/>
            <person name="Caballero P."/>
            <person name="Berry C."/>
            <person name="Del Valle E."/>
        </authorList>
    </citation>
    <scope>NUCLEOTIDE SEQUENCE</scope>
    <source>
        <strain evidence="4">M</strain>
    </source>
</reference>
<feature type="active site" evidence="3">
    <location>
        <position position="47"/>
    </location>
</feature>
<dbReference type="EMBL" id="JACXBF010000469">
    <property type="protein sequence ID" value="MBD2802255.1"/>
    <property type="molecule type" value="Genomic_DNA"/>
</dbReference>
<dbReference type="Proteomes" id="UP001193920">
    <property type="component" value="Unassembled WGS sequence"/>
</dbReference>
<dbReference type="PANTHER" id="PTHR13774:SF17">
    <property type="entry name" value="PHENAZINE BIOSYNTHESIS-LIKE DOMAIN-CONTAINING PROTEIN"/>
    <property type="match status" value="1"/>
</dbReference>
<organism evidence="4">
    <name type="scientific">Xenorhabdus szentirmaii</name>
    <dbReference type="NCBI Taxonomy" id="290112"/>
    <lineage>
        <taxon>Bacteria</taxon>
        <taxon>Pseudomonadati</taxon>
        <taxon>Pseudomonadota</taxon>
        <taxon>Gammaproteobacteria</taxon>
        <taxon>Enterobacterales</taxon>
        <taxon>Morganellaceae</taxon>
        <taxon>Xenorhabdus</taxon>
    </lineage>
</organism>
<name>A0AAW3YVT7_9GAMM</name>
<dbReference type="Pfam" id="PF02567">
    <property type="entry name" value="PhzC-PhzF"/>
    <property type="match status" value="1"/>
</dbReference>
<keyword evidence="2" id="KW-0413">Isomerase</keyword>
<sequence length="262" mass="29160">MYSYPIYHVDAFTEKLFSGNPAAVILLDKWPVDEVLVSIAAEIGLPETAFLVGNHLRWFTPKIEISLCGHATLATAFVLVKHHNNQDNPLIFETLSGKLQVFHQDEIFTLNFPAADCREEKKLIPVMQDALGQHVSEVFVSHDRYICVLDSADQITNTQPDFNKIAALPLPGLTITSLGDSSVDFVSRYFAPAKGTDEDPVTGSSHCVLAPFWAKRLHKIELHARQLSNRGGNIFCRINGDRVYLTGKAKLFSQGRISLENI</sequence>
<dbReference type="RefSeq" id="WP_323852849.1">
    <property type="nucleotide sequence ID" value="NZ_JACXBC010000167.1"/>
</dbReference>
<dbReference type="AlphaFoldDB" id="A0AAW3YVT7"/>
<evidence type="ECO:0000256" key="2">
    <source>
        <dbReference type="ARBA" id="ARBA00023235"/>
    </source>
</evidence>
<evidence type="ECO:0000313" key="4">
    <source>
        <dbReference type="EMBL" id="MBD2802255.1"/>
    </source>
</evidence>
<dbReference type="NCBIfam" id="TIGR00654">
    <property type="entry name" value="PhzF_family"/>
    <property type="match status" value="1"/>
</dbReference>
<comment type="similarity">
    <text evidence="1">Belongs to the PhzF family.</text>
</comment>
<evidence type="ECO:0000256" key="1">
    <source>
        <dbReference type="ARBA" id="ARBA00008270"/>
    </source>
</evidence>
<dbReference type="SUPFAM" id="SSF54506">
    <property type="entry name" value="Diaminopimelate epimerase-like"/>
    <property type="match status" value="1"/>
</dbReference>
<dbReference type="Gene3D" id="3.10.310.10">
    <property type="entry name" value="Diaminopimelate Epimerase, Chain A, domain 1"/>
    <property type="match status" value="2"/>
</dbReference>
<dbReference type="GO" id="GO:0005737">
    <property type="term" value="C:cytoplasm"/>
    <property type="evidence" value="ECO:0007669"/>
    <property type="project" value="TreeGrafter"/>
</dbReference>
<comment type="caution">
    <text evidence="4">The sequence shown here is derived from an EMBL/GenBank/DDBJ whole genome shotgun (WGS) entry which is preliminary data.</text>
</comment>
<proteinExistence type="inferred from homology"/>
<evidence type="ECO:0000256" key="3">
    <source>
        <dbReference type="PIRSR" id="PIRSR016184-1"/>
    </source>
</evidence>
<dbReference type="PIRSF" id="PIRSF016184">
    <property type="entry name" value="PhzC_PhzF"/>
    <property type="match status" value="1"/>
</dbReference>
<dbReference type="GO" id="GO:0016853">
    <property type="term" value="F:isomerase activity"/>
    <property type="evidence" value="ECO:0007669"/>
    <property type="project" value="UniProtKB-KW"/>
</dbReference>
<dbReference type="InterPro" id="IPR003719">
    <property type="entry name" value="Phenazine_PhzF-like"/>
</dbReference>
<reference evidence="4" key="2">
    <citation type="journal article" date="2024" name="Toxins">
        <title>Genome Sequence Analysis of Native Xenorhabdus Strains Isolated from Entomopathogenic Nematodes in Argentina.</title>
        <authorList>
            <person name="Palma L."/>
            <person name="Frizzo L."/>
            <person name="Kaiser S."/>
            <person name="Berry C."/>
            <person name="Caballero P."/>
            <person name="Bode H.B."/>
            <person name="Del Valle E.E."/>
        </authorList>
    </citation>
    <scope>NUCLEOTIDE SEQUENCE</scope>
    <source>
        <strain evidence="4">M</strain>
    </source>
</reference>
<gene>
    <name evidence="4" type="ORF">ID854_17870</name>
</gene>
<protein>
    <submittedName>
        <fullName evidence="4">PhzF family phenazine biosynthesis protein</fullName>
    </submittedName>
</protein>
<dbReference type="PANTHER" id="PTHR13774">
    <property type="entry name" value="PHENAZINE BIOSYNTHESIS PROTEIN"/>
    <property type="match status" value="1"/>
</dbReference>